<gene>
    <name evidence="1" type="ORF">LTR37_014977</name>
</gene>
<reference evidence="1" key="1">
    <citation type="submission" date="2023-07" db="EMBL/GenBank/DDBJ databases">
        <title>Black Yeasts Isolated from many extreme environments.</title>
        <authorList>
            <person name="Coleine C."/>
            <person name="Stajich J.E."/>
            <person name="Selbmann L."/>
        </authorList>
    </citation>
    <scope>NUCLEOTIDE SEQUENCE</scope>
    <source>
        <strain evidence="1">CCFEE 5714</strain>
    </source>
</reference>
<evidence type="ECO:0000313" key="1">
    <source>
        <dbReference type="EMBL" id="KAK3702266.1"/>
    </source>
</evidence>
<evidence type="ECO:0000313" key="2">
    <source>
        <dbReference type="Proteomes" id="UP001281147"/>
    </source>
</evidence>
<dbReference type="Proteomes" id="UP001281147">
    <property type="component" value="Unassembled WGS sequence"/>
</dbReference>
<comment type="caution">
    <text evidence="1">The sequence shown here is derived from an EMBL/GenBank/DDBJ whole genome shotgun (WGS) entry which is preliminary data.</text>
</comment>
<sequence length="190" mass="22019">MAYRNPYHSVNHSQQTLHNHYPVQNNQQYNQHRARHRQMSNQPVQNDNKSEPSPPAAPLQNRPQFLCLYDNCIGVGFARKADLERHVFIQHNRETHKYVDCEFPGCHRRGDYGFTRRDKMVEHLREVHKVDVPKKQGGGSPPSRINTQSRSATAAAKPRMARTEGRVDRWRVGYKSEDSEDESSEDSGDE</sequence>
<proteinExistence type="predicted"/>
<keyword evidence="2" id="KW-1185">Reference proteome</keyword>
<protein>
    <submittedName>
        <fullName evidence="1">Uncharacterized protein</fullName>
    </submittedName>
</protein>
<name>A0ACC3MS00_9PEZI</name>
<organism evidence="1 2">
    <name type="scientific">Vermiconidia calcicola</name>
    <dbReference type="NCBI Taxonomy" id="1690605"/>
    <lineage>
        <taxon>Eukaryota</taxon>
        <taxon>Fungi</taxon>
        <taxon>Dikarya</taxon>
        <taxon>Ascomycota</taxon>
        <taxon>Pezizomycotina</taxon>
        <taxon>Dothideomycetes</taxon>
        <taxon>Dothideomycetidae</taxon>
        <taxon>Mycosphaerellales</taxon>
        <taxon>Extremaceae</taxon>
        <taxon>Vermiconidia</taxon>
    </lineage>
</organism>
<accession>A0ACC3MS00</accession>
<dbReference type="EMBL" id="JAUTXU010000163">
    <property type="protein sequence ID" value="KAK3702266.1"/>
    <property type="molecule type" value="Genomic_DNA"/>
</dbReference>